<dbReference type="GO" id="GO:0043248">
    <property type="term" value="P:proteasome assembly"/>
    <property type="evidence" value="ECO:0007669"/>
    <property type="project" value="TreeGrafter"/>
</dbReference>
<dbReference type="AlphaFoldDB" id="A0A0M9VML6"/>
<dbReference type="VEuPathDB" id="FungiDB:Malapachy_1284"/>
<dbReference type="EMBL" id="LGAV01000017">
    <property type="protein sequence ID" value="KOS12409.1"/>
    <property type="molecule type" value="Genomic_DNA"/>
</dbReference>
<dbReference type="PANTHER" id="PTHR12970:SF1">
    <property type="entry name" value="PROTEASOME ASSEMBLY CHAPERONE 2"/>
    <property type="match status" value="1"/>
</dbReference>
<dbReference type="InterPro" id="IPR019151">
    <property type="entry name" value="Proteasome_assmbl_chaperone_2"/>
</dbReference>
<proteinExistence type="inferred from homology"/>
<keyword evidence="2 4" id="KW-0143">Chaperone</keyword>
<sequence length="225" mass="24188">MTSMCIPVDASKPLHFSGQTLILPTTSIGSVPQLCLDLLIHAPSLQCKRVAYLDATECVPFVAPSEVGAANDIYSALDVFQASGGITIVQQRSPVIKAFRASFVQRLMQWIESAGFSEILILSSMDAAMRVDHEFATPFVYARPMQATEGPVASAITSQYPPFQPSLQGSNVVSMPGSGLARVYLEHAPPNTTALFLFCAEGDNRSDAHAMAKRVTALLHKETGM</sequence>
<dbReference type="SUPFAM" id="SSF159659">
    <property type="entry name" value="Cgl1923-like"/>
    <property type="match status" value="1"/>
</dbReference>
<evidence type="ECO:0000256" key="1">
    <source>
        <dbReference type="ARBA" id="ARBA00019186"/>
    </source>
</evidence>
<evidence type="ECO:0000256" key="3">
    <source>
        <dbReference type="ARBA" id="ARBA00025745"/>
    </source>
</evidence>
<dbReference type="GO" id="GO:0005634">
    <property type="term" value="C:nucleus"/>
    <property type="evidence" value="ECO:0007669"/>
    <property type="project" value="TreeGrafter"/>
</dbReference>
<evidence type="ECO:0000256" key="2">
    <source>
        <dbReference type="ARBA" id="ARBA00023186"/>
    </source>
</evidence>
<dbReference type="InterPro" id="IPR016562">
    <property type="entry name" value="Proteasome_assmbl_chp_2_euk"/>
</dbReference>
<reference evidence="5 6" key="1">
    <citation type="submission" date="2015-07" db="EMBL/GenBank/DDBJ databases">
        <title>Draft Genome Sequence of Malassezia furfur CBS1878 and Malassezia pachydermatis CBS1879.</title>
        <authorList>
            <person name="Triana S."/>
            <person name="Ohm R."/>
            <person name="Gonzalez A."/>
            <person name="DeCock H."/>
            <person name="Restrepo S."/>
            <person name="Celis A."/>
        </authorList>
    </citation>
    <scope>NUCLEOTIDE SEQUENCE [LARGE SCALE GENOMIC DNA]</scope>
    <source>
        <strain evidence="5 6">CBS 1879</strain>
    </source>
</reference>
<dbReference type="Pfam" id="PF09754">
    <property type="entry name" value="PAC2"/>
    <property type="match status" value="1"/>
</dbReference>
<evidence type="ECO:0000256" key="4">
    <source>
        <dbReference type="PIRNR" id="PIRNR010044"/>
    </source>
</evidence>
<dbReference type="PIRSF" id="PIRSF010044">
    <property type="entry name" value="UCP010044"/>
    <property type="match status" value="1"/>
</dbReference>
<dbReference type="PANTHER" id="PTHR12970">
    <property type="entry name" value="PROTEASOME ASSEMBLY CHAPERONE 2"/>
    <property type="match status" value="1"/>
</dbReference>
<dbReference type="Proteomes" id="UP000037751">
    <property type="component" value="Unassembled WGS sequence"/>
</dbReference>
<comment type="subunit">
    <text evidence="4">Component of the 20S proteasome chaperone.</text>
</comment>
<name>A0A0M9VML6_9BASI</name>
<dbReference type="RefSeq" id="XP_017990041.1">
    <property type="nucleotide sequence ID" value="XM_018135789.1"/>
</dbReference>
<dbReference type="STRING" id="77020.A0A0M9VML6"/>
<organism evidence="5 6">
    <name type="scientific">Malassezia pachydermatis</name>
    <dbReference type="NCBI Taxonomy" id="77020"/>
    <lineage>
        <taxon>Eukaryota</taxon>
        <taxon>Fungi</taxon>
        <taxon>Dikarya</taxon>
        <taxon>Basidiomycota</taxon>
        <taxon>Ustilaginomycotina</taxon>
        <taxon>Malasseziomycetes</taxon>
        <taxon>Malasseziales</taxon>
        <taxon>Malasseziaceae</taxon>
        <taxon>Malassezia</taxon>
    </lineage>
</organism>
<gene>
    <name evidence="5" type="ORF">Malapachy_1284</name>
</gene>
<dbReference type="Gene3D" id="3.40.50.10900">
    <property type="entry name" value="PAC-like subunit"/>
    <property type="match status" value="1"/>
</dbReference>
<accession>A0A0M9VML6</accession>
<dbReference type="InterPro" id="IPR038389">
    <property type="entry name" value="PSMG2_sf"/>
</dbReference>
<dbReference type="GO" id="GO:0005829">
    <property type="term" value="C:cytosol"/>
    <property type="evidence" value="ECO:0007669"/>
    <property type="project" value="TreeGrafter"/>
</dbReference>
<dbReference type="GeneID" id="28727664"/>
<comment type="caution">
    <text evidence="5">The sequence shown here is derived from an EMBL/GenBank/DDBJ whole genome shotgun (WGS) entry which is preliminary data.</text>
</comment>
<protein>
    <recommendedName>
        <fullName evidence="1 4">Proteasome assembly chaperone 2</fullName>
    </recommendedName>
</protein>
<comment type="similarity">
    <text evidence="3 4">Belongs to the PSMG2 family.</text>
</comment>
<dbReference type="OrthoDB" id="10260712at2759"/>
<keyword evidence="6" id="KW-1185">Reference proteome</keyword>
<evidence type="ECO:0000313" key="6">
    <source>
        <dbReference type="Proteomes" id="UP000037751"/>
    </source>
</evidence>
<comment type="function">
    <text evidence="4">Involved in 20S proteasome assembly.</text>
</comment>
<evidence type="ECO:0000313" key="5">
    <source>
        <dbReference type="EMBL" id="KOS12409.1"/>
    </source>
</evidence>